<feature type="region of interest" description="Disordered" evidence="1">
    <location>
        <begin position="85"/>
        <end position="107"/>
    </location>
</feature>
<feature type="compositionally biased region" description="Acidic residues" evidence="1">
    <location>
        <begin position="178"/>
        <end position="194"/>
    </location>
</feature>
<gene>
    <name evidence="2" type="ORF">PMKS-001371</name>
</gene>
<dbReference type="AlphaFoldDB" id="A0A1Q2YET1"/>
<evidence type="ECO:0000256" key="1">
    <source>
        <dbReference type="SAM" id="MobiDB-lite"/>
    </source>
</evidence>
<dbReference type="OrthoDB" id="3995312at2759"/>
<sequence length="253" mass="28347">MIFSVPKIADLVYQYLTKLGIKIGFARHNNGISSCDLDPECDVCEAGKTDTQLAILQPKDTPESFPVEDRYPGVGVYGNINSKGTTLRKLEPPNPPIQMQSPPPSPYEGWIERPEEPPSSTTVGFHPKALSHLLYTYDHNELNHLDKRERDSDDEMKMRRVFSSTIENAFNDPKKESELDDLNIGEGLHDDDDDKDSHALKGSLFQKPALKRGVSDRVNFSKMKIPIVVVDTQEAENLRSHAAEMDSVKIEGV</sequence>
<accession>A0A1Q2YET1</accession>
<name>A0A1Q2YET1_9ASCO</name>
<dbReference type="Proteomes" id="UP000186136">
    <property type="component" value="Unassembled WGS sequence"/>
</dbReference>
<dbReference type="EMBL" id="BDGI01000048">
    <property type="protein sequence ID" value="GAV27903.1"/>
    <property type="molecule type" value="Genomic_DNA"/>
</dbReference>
<evidence type="ECO:0000313" key="3">
    <source>
        <dbReference type="Proteomes" id="UP000186136"/>
    </source>
</evidence>
<feature type="region of interest" description="Disordered" evidence="1">
    <location>
        <begin position="171"/>
        <end position="195"/>
    </location>
</feature>
<evidence type="ECO:0000313" key="2">
    <source>
        <dbReference type="EMBL" id="GAV27903.1"/>
    </source>
</evidence>
<keyword evidence="3" id="KW-1185">Reference proteome</keyword>
<proteinExistence type="predicted"/>
<organism evidence="2 3">
    <name type="scientific">Pichia membranifaciens</name>
    <dbReference type="NCBI Taxonomy" id="4926"/>
    <lineage>
        <taxon>Eukaryota</taxon>
        <taxon>Fungi</taxon>
        <taxon>Dikarya</taxon>
        <taxon>Ascomycota</taxon>
        <taxon>Saccharomycotina</taxon>
        <taxon>Pichiomycetes</taxon>
        <taxon>Pichiales</taxon>
        <taxon>Pichiaceae</taxon>
        <taxon>Pichia</taxon>
    </lineage>
</organism>
<feature type="compositionally biased region" description="Pro residues" evidence="1">
    <location>
        <begin position="92"/>
        <end position="106"/>
    </location>
</feature>
<protein>
    <submittedName>
        <fullName evidence="2">Uncharacterized protein</fullName>
    </submittedName>
</protein>
<reference evidence="2 3" key="1">
    <citation type="submission" date="2016-08" db="EMBL/GenBank/DDBJ databases">
        <title>Whole genome shotgun sequence of Pichia membranifaciens KS47-1.</title>
        <authorList>
            <person name="Konishi M."/>
            <person name="Ishida M."/>
            <person name="Arakawa T."/>
            <person name="Kato Y."/>
            <person name="Horiuchi J."/>
        </authorList>
    </citation>
    <scope>NUCLEOTIDE SEQUENCE [LARGE SCALE GENOMIC DNA]</scope>
    <source>
        <strain evidence="2 3">KS47-1</strain>
    </source>
</reference>
<comment type="caution">
    <text evidence="2">The sequence shown here is derived from an EMBL/GenBank/DDBJ whole genome shotgun (WGS) entry which is preliminary data.</text>
</comment>